<name>A0A6C0C7X7_9ZZZZ</name>
<proteinExistence type="predicted"/>
<evidence type="ECO:0000313" key="1">
    <source>
        <dbReference type="EMBL" id="QHT00678.1"/>
    </source>
</evidence>
<dbReference type="EMBL" id="MN739357">
    <property type="protein sequence ID" value="QHT00678.1"/>
    <property type="molecule type" value="Genomic_DNA"/>
</dbReference>
<organism evidence="1">
    <name type="scientific">viral metagenome</name>
    <dbReference type="NCBI Taxonomy" id="1070528"/>
    <lineage>
        <taxon>unclassified sequences</taxon>
        <taxon>metagenomes</taxon>
        <taxon>organismal metagenomes</taxon>
    </lineage>
</organism>
<dbReference type="AlphaFoldDB" id="A0A6C0C7X7"/>
<dbReference type="InterPro" id="IPR051251">
    <property type="entry name" value="STK_FNIP-Repeat"/>
</dbReference>
<evidence type="ECO:0008006" key="2">
    <source>
        <dbReference type="Google" id="ProtNLM"/>
    </source>
</evidence>
<reference evidence="1" key="1">
    <citation type="journal article" date="2020" name="Nature">
        <title>Giant virus diversity and host interactions through global metagenomics.</title>
        <authorList>
            <person name="Schulz F."/>
            <person name="Roux S."/>
            <person name="Paez-Espino D."/>
            <person name="Jungbluth S."/>
            <person name="Walsh D.A."/>
            <person name="Denef V.J."/>
            <person name="McMahon K.D."/>
            <person name="Konstantinidis K.T."/>
            <person name="Eloe-Fadrosh E.A."/>
            <person name="Kyrpides N.C."/>
            <person name="Woyke T."/>
        </authorList>
    </citation>
    <scope>NUCLEOTIDE SEQUENCE</scope>
    <source>
        <strain evidence="1">GVMAG-M-3300020192-26</strain>
    </source>
</reference>
<accession>A0A6C0C7X7</accession>
<dbReference type="PANTHER" id="PTHR32134:SF173">
    <property type="entry name" value="FNIP REPEAT-CONTAINING PROTEIN-RELATED"/>
    <property type="match status" value="1"/>
</dbReference>
<dbReference type="Pfam" id="PF05725">
    <property type="entry name" value="FNIP"/>
    <property type="match status" value="2"/>
</dbReference>
<dbReference type="PANTHER" id="PTHR32134">
    <property type="entry name" value="FNIP REPEAT-CONTAINING PROTEIN"/>
    <property type="match status" value="1"/>
</dbReference>
<protein>
    <recommendedName>
        <fullName evidence="2">F-box domain-containing protein</fullName>
    </recommendedName>
</protein>
<sequence length="304" mass="35655">MLSLSYEPIIEICELLTDREKIRLSMVSKYMDRIKYKLTYHEKQKIEKIRNLSYFNNFSNICVSEKNGVYPIFVKQIFYDVYDSGALKNLPSTVTHLTFNYSFNDTLCDIPQTVTHLELGCKFYRYETFPTIINVTHLTIYSCIERRNIFIPSSVKNLKIYNFDGTIEKNIPESVSHLTLVRKYWMMPECIPTSITHLIFDDWFGDPVDNLTMLFVTHLTFGKGFNHPVDKLIIPNVAHLVFGERFNYPIDKLVMPKVTHLTFGECFDQSIYELPSSIIKVTISKTYRRTISKDITSRVQIMRI</sequence>
<dbReference type="InterPro" id="IPR008615">
    <property type="entry name" value="FNIP"/>
</dbReference>